<feature type="transmembrane region" description="Helical" evidence="1">
    <location>
        <begin position="163"/>
        <end position="181"/>
    </location>
</feature>
<dbReference type="InterPro" id="IPR036259">
    <property type="entry name" value="MFS_trans_sf"/>
</dbReference>
<evidence type="ECO:0000256" key="1">
    <source>
        <dbReference type="SAM" id="Phobius"/>
    </source>
</evidence>
<keyword evidence="1" id="KW-0472">Membrane</keyword>
<feature type="transmembrane region" description="Helical" evidence="1">
    <location>
        <begin position="105"/>
        <end position="127"/>
    </location>
</feature>
<feature type="transmembrane region" description="Helical" evidence="1">
    <location>
        <begin position="273"/>
        <end position="292"/>
    </location>
</feature>
<name>C7DH68_MICA2</name>
<feature type="transmembrane region" description="Helical" evidence="1">
    <location>
        <begin position="48"/>
        <end position="68"/>
    </location>
</feature>
<feature type="domain" description="Major facilitator superfamily (MFS) profile" evidence="2">
    <location>
        <begin position="8"/>
        <end position="389"/>
    </location>
</feature>
<dbReference type="PROSITE" id="PS50850">
    <property type="entry name" value="MFS"/>
    <property type="match status" value="1"/>
</dbReference>
<reference evidence="3 4" key="1">
    <citation type="journal article" date="2009" name="Genome Biol.">
        <title>Community-wide analysis of microbial genome sequence signatures.</title>
        <authorList>
            <person name="Dick G.J."/>
            <person name="Andersson A.F."/>
            <person name="Baker B.J."/>
            <person name="Simmons S.L."/>
            <person name="Thomas B.C."/>
            <person name="Yelton A.P."/>
            <person name="Banfield J.F."/>
        </authorList>
    </citation>
    <scope>NUCLEOTIDE SEQUENCE [LARGE SCALE GENOMIC DNA]</scope>
    <source>
        <strain evidence="3">ARMAN-2</strain>
    </source>
</reference>
<dbReference type="EMBL" id="GG697240">
    <property type="protein sequence ID" value="EET89970.1"/>
    <property type="molecule type" value="Genomic_DNA"/>
</dbReference>
<dbReference type="Gene3D" id="1.20.1250.20">
    <property type="entry name" value="MFS general substrate transporter like domains"/>
    <property type="match status" value="1"/>
</dbReference>
<keyword evidence="1" id="KW-0812">Transmembrane</keyword>
<gene>
    <name evidence="3" type="ORF">UNLARM2_0414</name>
</gene>
<dbReference type="InterPro" id="IPR020846">
    <property type="entry name" value="MFS_dom"/>
</dbReference>
<keyword evidence="1" id="KW-1133">Transmembrane helix</keyword>
<reference evidence="3 4" key="2">
    <citation type="journal article" date="2010" name="Proc. Natl. Acad. Sci. U.S.A.">
        <title>Enigmatic, ultrasmall, uncultivated Archaea.</title>
        <authorList>
            <person name="Baker B.J."/>
            <person name="Comolli L.R."/>
            <person name="Dick G.J."/>
            <person name="Hauser L.J."/>
            <person name="Hyatt D."/>
            <person name="Dill B.D."/>
            <person name="Land M.L."/>
            <person name="Verberkmoes N.C."/>
            <person name="Hettich R.L."/>
            <person name="Banfield J.F."/>
        </authorList>
    </citation>
    <scope>NUCLEOTIDE SEQUENCE [LARGE SCALE GENOMIC DNA]</scope>
    <source>
        <strain evidence="3">ARMAN-2</strain>
    </source>
</reference>
<evidence type="ECO:0000313" key="3">
    <source>
        <dbReference type="EMBL" id="EET89970.1"/>
    </source>
</evidence>
<dbReference type="AlphaFoldDB" id="C7DH68"/>
<dbReference type="SUPFAM" id="SSF103473">
    <property type="entry name" value="MFS general substrate transporter"/>
    <property type="match status" value="1"/>
</dbReference>
<protein>
    <submittedName>
        <fullName evidence="3">Major facilitator superfamily MFS_1</fullName>
    </submittedName>
</protein>
<feature type="transmembrane region" description="Helical" evidence="1">
    <location>
        <begin position="139"/>
        <end position="157"/>
    </location>
</feature>
<feature type="transmembrane region" description="Helical" evidence="1">
    <location>
        <begin position="240"/>
        <end position="261"/>
    </location>
</feature>
<feature type="transmembrane region" description="Helical" evidence="1">
    <location>
        <begin position="298"/>
        <end position="318"/>
    </location>
</feature>
<proteinExistence type="predicted"/>
<feature type="transmembrane region" description="Helical" evidence="1">
    <location>
        <begin position="80"/>
        <end position="99"/>
    </location>
</feature>
<evidence type="ECO:0000259" key="2">
    <source>
        <dbReference type="PROSITE" id="PS50850"/>
    </source>
</evidence>
<feature type="transmembrane region" description="Helical" evidence="1">
    <location>
        <begin position="12"/>
        <end position="36"/>
    </location>
</feature>
<dbReference type="Pfam" id="PF07690">
    <property type="entry name" value="MFS_1"/>
    <property type="match status" value="1"/>
</dbReference>
<dbReference type="InterPro" id="IPR011701">
    <property type="entry name" value="MFS"/>
</dbReference>
<dbReference type="InterPro" id="IPR052952">
    <property type="entry name" value="MFS-Transporter"/>
</dbReference>
<evidence type="ECO:0000313" key="4">
    <source>
        <dbReference type="Proteomes" id="UP000332487"/>
    </source>
</evidence>
<feature type="transmembrane region" description="Helical" evidence="1">
    <location>
        <begin position="213"/>
        <end position="234"/>
    </location>
</feature>
<keyword evidence="4" id="KW-1185">Reference proteome</keyword>
<dbReference type="PANTHER" id="PTHR23527:SF1">
    <property type="entry name" value="BLL3282 PROTEIN"/>
    <property type="match status" value="1"/>
</dbReference>
<feature type="transmembrane region" description="Helical" evidence="1">
    <location>
        <begin position="365"/>
        <end position="385"/>
    </location>
</feature>
<feature type="transmembrane region" description="Helical" evidence="1">
    <location>
        <begin position="338"/>
        <end position="359"/>
    </location>
</feature>
<dbReference type="GO" id="GO:0022857">
    <property type="term" value="F:transmembrane transporter activity"/>
    <property type="evidence" value="ECO:0007669"/>
    <property type="project" value="InterPro"/>
</dbReference>
<organism evidence="3 4">
    <name type="scientific">Candidatus Micrarchaeum acidiphilum ARMAN-2</name>
    <dbReference type="NCBI Taxonomy" id="425595"/>
    <lineage>
        <taxon>Archaea</taxon>
        <taxon>Candidatus Micrarchaeota</taxon>
        <taxon>Candidatus Micrarchaeia</taxon>
        <taxon>Candidatus Micrarchaeales</taxon>
        <taxon>Candidatus Micrarchaeaceae</taxon>
        <taxon>Candidatus Micrarchaeum</taxon>
    </lineage>
</organism>
<dbReference type="Proteomes" id="UP000332487">
    <property type="component" value="Unassembled WGS sequence"/>
</dbReference>
<sequence length="403" mass="43147">MAKRTGHTLPVVVEALLLLLFGNIINQSFVVLAPFIKDRFLLNAGELSYLPTAVYAGVILILLLSGIFIDRLGNRTAIKLSFLFMALGLAACVAASSYYVLLIGYFLIGLGYGSLPAATNSTVISAYRPSHYKKMGLKQTGIPVGVLFAIIFLPIIALDYGLVYAFIFMLVIAVLVFALMGHDRGKPKSESETDYLHELLSVLKNKTVYRISALSAFLFWAQQSVATYLVLFFIYNGFGIFAAEIALFALILGSIAGRNIWPSIGTRAFGSDKATSLSAVAAGSALLIIILAMLPGDFVVAIAISFILGIFIMGWSSIYNTIISESAGEGRVGVHSGVGFIILDAGIILGLPVSGFLIHAFSYRYTFDIIGVVLLIISAAIFVFGRDLAGSAAQRHAAINSNS</sequence>
<accession>C7DH68</accession>
<dbReference type="PANTHER" id="PTHR23527">
    <property type="entry name" value="BLL3282 PROTEIN"/>
    <property type="match status" value="1"/>
</dbReference>